<reference evidence="5" key="1">
    <citation type="submission" date="2025-08" db="UniProtKB">
        <authorList>
            <consortium name="RefSeq"/>
        </authorList>
    </citation>
    <scope>IDENTIFICATION</scope>
    <source>
        <tissue evidence="5">Gonads</tissue>
    </source>
</reference>
<evidence type="ECO:0000256" key="1">
    <source>
        <dbReference type="SAM" id="MobiDB-lite"/>
    </source>
</evidence>
<dbReference type="Proteomes" id="UP000504635">
    <property type="component" value="Unplaced"/>
</dbReference>
<feature type="transmembrane region" description="Helical" evidence="2">
    <location>
        <begin position="1730"/>
        <end position="1749"/>
    </location>
</feature>
<dbReference type="InParanoid" id="A0A6J2XZU9"/>
<name>A0A6J2XZU9_SITOR</name>
<dbReference type="KEGG" id="soy:115882382"/>
<keyword evidence="2" id="KW-0812">Transmembrane</keyword>
<gene>
    <name evidence="5" type="primary">LOC115882382</name>
</gene>
<keyword evidence="3" id="KW-0732">Signal</keyword>
<organism evidence="4 5">
    <name type="scientific">Sitophilus oryzae</name>
    <name type="common">Rice weevil</name>
    <name type="synonym">Curculio oryzae</name>
    <dbReference type="NCBI Taxonomy" id="7048"/>
    <lineage>
        <taxon>Eukaryota</taxon>
        <taxon>Metazoa</taxon>
        <taxon>Ecdysozoa</taxon>
        <taxon>Arthropoda</taxon>
        <taxon>Hexapoda</taxon>
        <taxon>Insecta</taxon>
        <taxon>Pterygota</taxon>
        <taxon>Neoptera</taxon>
        <taxon>Endopterygota</taxon>
        <taxon>Coleoptera</taxon>
        <taxon>Polyphaga</taxon>
        <taxon>Cucujiformia</taxon>
        <taxon>Curculionidae</taxon>
        <taxon>Dryophthorinae</taxon>
        <taxon>Sitophilus</taxon>
    </lineage>
</organism>
<proteinExistence type="predicted"/>
<feature type="chain" id="PRO_5026919829" evidence="3">
    <location>
        <begin position="20"/>
        <end position="1906"/>
    </location>
</feature>
<evidence type="ECO:0000256" key="2">
    <source>
        <dbReference type="SAM" id="Phobius"/>
    </source>
</evidence>
<protein>
    <submittedName>
        <fullName evidence="5">Uncharacterized protein LOC115882382</fullName>
    </submittedName>
</protein>
<feature type="region of interest" description="Disordered" evidence="1">
    <location>
        <begin position="417"/>
        <end position="439"/>
    </location>
</feature>
<dbReference type="CTD" id="45994"/>
<accession>A0A6J2XZU9</accession>
<dbReference type="OrthoDB" id="7936313at2759"/>
<evidence type="ECO:0000256" key="3">
    <source>
        <dbReference type="SAM" id="SignalP"/>
    </source>
</evidence>
<sequence>MKTYLFILMWVYIPNFIKCIPGGDRDLNLYLNKEVQLMRDKIYDKIRNIREVNEETETVKVDILGRYEHSGTDMNTNSFTFLNKTYLCIRNEIFLAETKNNNDLKLTYLDNFVDQDNVVLFRAIEYKQESIIVQQILDNMYVFTFNNDSSRPEPVQEISTNYVSDALLFVNEDNLYLAISTHHADHIASFTIYKWLETHFDELDVIYTTSIEALGSFSFGNTEIIIALQSVTGKKTHSSVFEFKSERITKIQYLNTHSPIRMDVFIKNKVSYVLVYEEYETQLYYKWNGFQMVLINTFHWTHNVDKSVVVYDNLTPLIVIPQPDKALVYIPKQNIILQESKKYTWKFSVIINVHNDRNENSTTFIVGLSQARVINIYAMSFKVPNEIETEEPDALGICFNNLDQSVYGNRIKINQMNDSFTNNAPNNRKKPKKRETKTETDIENKLRDLKIQLDNIRPFQIHHENVSSTLIINLASTINSIILTRNVEAKSVDFKNFNGKLWKPETLFRINKNQNITGPVQFDSIYTKILIVDPEKDQLFKNLLLKNGKQRLLGRYKINSMSVKSMTTQEINGISIEDIYIKSNSSPVQGRKTFRNVFTHRSNIAFINNVTTEKLLADIYSKNSKQQFSFASNVVIENLIADSIDKINWQEFINSVYRIGENLTIKGNFTVPNLTSKHINARYINEIDTTKLMTKTTNQVINATIQFNNIRASDIQCNTTNDIDIADTIPLNQNGTIINGPVILNEGYVTGDLELLKLNKHFYLTDGDRLLGTNESDLRQIYTGKVVINGNMYIESLNITPNTTIFINGNEYILGDLDKYWTKNTNQSIPVHFEALNGISIPHLTTIFLDNISLNNFAINRKNESLKGPLSFENAYFAGNVTLNETIPKKQIDLKKLSKEGVRNDNKTYHITGKKNIKNVLNVNHLTTKTINGQKIQKYFDNLNNQQKLKKLIIKGDLISDIEVDTINKINLSKLKEDLLPINQPLNISKLEFKHITVENLYTNKINGYNINETTQKLQEIILNKDLKTISIKGNLTLHNIQNVTTINHYNIEEFLKKDNEDLPKNVKFPGKTTVCNLRARIINKINFPGLTNRLLYRKSNQTISGHYTFDNLKTKHLYVNKINDINVENLTDITYNKGIQTITVPYGIILRNTEFKKSLEISKMFPCNIQEAVANILNPQTREWKQIEIIGNASILDEASLLGRIMYKTIKKNEENTILAPVYINGHVLTDSVKALDKINDVNLTALIEDAVLSDADEEQEIAGKKLFSHLEVGTANVLGNTDTPILNRIRISQLYKSIIKQSEVQKTNILGKKVFFGGLQTDKFSSKTISGINPEQIVDLTNVTEIPYVLFETINVLNNLEVESVNSYNLSNVLQNRILTNVTETQVTNAILYFTNLEIKEGLKTVKINDIDIKNVVFDIGEKKVSSPKMFEQDITILGNASIGFLNGINITEAHTNALMLRRKEIIKNSVTFLQPVEIQGDVTTRTINHYPLEQIKEIMNNVSNSTTANEVIYGIATRLRDIIVENIPILQHMPNELMYIEKSDDLQIKIKNTIDARVTVIEDYALIHIVSEEVGDTCFLPKSCKCPVQYTIEISPQNSVSHFLNKQQQRVYSYDDGTITIHFTTTSISTDSHCRTDNRDYLEMSTMTWSTRKSHNSTGSFNIYPSVFQGYISGVEFFSIGVTTYAVIARYYDPAIDSHDLDCTVIKFSEDKSTTTVIQKIPTKGVWSIYVLYTAQGVILVVGNIVGMGYTEIFKFNVETQKFEMLRRTNYVCKKAVGVVLQADSLLILSNEDAPLQILKYNAYYNNYYYYQGFFRDGKVTGMSVFYVGGFGISDAYLTIITENNYKIYSFQYIDGWKLESSGNIKGLRNLIPFEVNDQLYLFAPSEEESSLLSVIKHGAGKT</sequence>
<dbReference type="RefSeq" id="XP_030756290.1">
    <property type="nucleotide sequence ID" value="XM_030900430.1"/>
</dbReference>
<dbReference type="GeneID" id="115882382"/>
<evidence type="ECO:0000313" key="5">
    <source>
        <dbReference type="RefSeq" id="XP_030756290.1"/>
    </source>
</evidence>
<keyword evidence="2" id="KW-1133">Transmembrane helix</keyword>
<feature type="signal peptide" evidence="3">
    <location>
        <begin position="1"/>
        <end position="19"/>
    </location>
</feature>
<keyword evidence="4" id="KW-1185">Reference proteome</keyword>
<evidence type="ECO:0000313" key="4">
    <source>
        <dbReference type="Proteomes" id="UP000504635"/>
    </source>
</evidence>
<keyword evidence="2" id="KW-0472">Membrane</keyword>